<dbReference type="AlphaFoldDB" id="A0A3P3U1F7"/>
<reference evidence="1 2" key="1">
    <citation type="submission" date="2018-11" db="EMBL/GenBank/DDBJ databases">
        <title>Genome sequencing of Paenibacillus sp. KCOM 3021 (= ChDC PVNT-B20).</title>
        <authorList>
            <person name="Kook J.-K."/>
            <person name="Park S.-N."/>
            <person name="Lim Y.K."/>
        </authorList>
    </citation>
    <scope>NUCLEOTIDE SEQUENCE [LARGE SCALE GENOMIC DNA]</scope>
    <source>
        <strain evidence="1 2">KCOM 3021</strain>
    </source>
</reference>
<keyword evidence="2" id="KW-1185">Reference proteome</keyword>
<proteinExistence type="predicted"/>
<name>A0A3P3U1F7_9BACL</name>
<evidence type="ECO:0000313" key="1">
    <source>
        <dbReference type="EMBL" id="RRJ62393.1"/>
    </source>
</evidence>
<gene>
    <name evidence="1" type="ORF">EHV15_05085</name>
</gene>
<dbReference type="EMBL" id="RRCN01000001">
    <property type="protein sequence ID" value="RRJ62393.1"/>
    <property type="molecule type" value="Genomic_DNA"/>
</dbReference>
<accession>A0A3P3U1F7</accession>
<organism evidence="1 2">
    <name type="scientific">Paenibacillus oralis</name>
    <dbReference type="NCBI Taxonomy" id="2490856"/>
    <lineage>
        <taxon>Bacteria</taxon>
        <taxon>Bacillati</taxon>
        <taxon>Bacillota</taxon>
        <taxon>Bacilli</taxon>
        <taxon>Bacillales</taxon>
        <taxon>Paenibacillaceae</taxon>
        <taxon>Paenibacillus</taxon>
    </lineage>
</organism>
<dbReference type="OrthoDB" id="2633045at2"/>
<sequence length="195" mass="22904">MADRIMPYWPEYYDDIPDFIQMAESEDAELDRMDSAIQQLFNDQFVLTSSVHAIKRREQMLGIQADPTTESLEFRKQRILNRYQTKPPFTIRWLQEQLDRLVGPGMTIVSVDVQDFILYVTANIENANVFKEVQHTVQTVKPANLIYQQNTSLDADIGLQEHVFKQDITWNYELDGVWKLDEKPFWSLGEEVQVK</sequence>
<protein>
    <submittedName>
        <fullName evidence="1">DUF2313 domain-containing protein</fullName>
    </submittedName>
</protein>
<comment type="caution">
    <text evidence="1">The sequence shown here is derived from an EMBL/GenBank/DDBJ whole genome shotgun (WGS) entry which is preliminary data.</text>
</comment>
<dbReference type="Pfam" id="PF10076">
    <property type="entry name" value="Phage_Mu_Gp48"/>
    <property type="match status" value="1"/>
</dbReference>
<dbReference type="InterPro" id="IPR018755">
    <property type="entry name" value="Phage_Mu_Gp48"/>
</dbReference>
<dbReference type="RefSeq" id="WP_128630280.1">
    <property type="nucleotide sequence ID" value="NZ_RRCN01000001.1"/>
</dbReference>
<evidence type="ECO:0000313" key="2">
    <source>
        <dbReference type="Proteomes" id="UP000267017"/>
    </source>
</evidence>
<dbReference type="Proteomes" id="UP000267017">
    <property type="component" value="Unassembled WGS sequence"/>
</dbReference>